<accession>A0ABM1YE37</accession>
<feature type="compositionally biased region" description="Gly residues" evidence="1">
    <location>
        <begin position="57"/>
        <end position="76"/>
    </location>
</feature>
<dbReference type="EnsemblMetazoa" id="AALFPA23_008312.R11220">
    <property type="protein sequence ID" value="AALFPA23_008312.P11220"/>
    <property type="gene ID" value="AALFPA23_008312"/>
</dbReference>
<reference evidence="2" key="2">
    <citation type="submission" date="2025-05" db="UniProtKB">
        <authorList>
            <consortium name="EnsemblMetazoa"/>
        </authorList>
    </citation>
    <scope>IDENTIFICATION</scope>
    <source>
        <strain evidence="2">Foshan</strain>
    </source>
</reference>
<sequence>MNSAFGRTFLFLTDLAWKSRITLPVLITAGFMIMNFRWEVEINIHTERIAMQRMDDGQGGGGGGGGRGGGGGGARAGGVAAIDYSLEESWETTDDSDEDEDDDVDDGEDDETDYDEDSDDDEIYSDDEGGDDEVRRIALVTF</sequence>
<feature type="compositionally biased region" description="Acidic residues" evidence="1">
    <location>
        <begin position="85"/>
        <end position="131"/>
    </location>
</feature>
<evidence type="ECO:0000313" key="2">
    <source>
        <dbReference type="EnsemblMetazoa" id="AALFPA23_008312.P11220"/>
    </source>
</evidence>
<protein>
    <submittedName>
        <fullName evidence="2">Uncharacterized protein</fullName>
    </submittedName>
</protein>
<proteinExistence type="predicted"/>
<keyword evidence="3" id="KW-1185">Reference proteome</keyword>
<dbReference type="Proteomes" id="UP000069940">
    <property type="component" value="Unassembled WGS sequence"/>
</dbReference>
<evidence type="ECO:0000256" key="1">
    <source>
        <dbReference type="SAM" id="MobiDB-lite"/>
    </source>
</evidence>
<organism evidence="2 3">
    <name type="scientific">Aedes albopictus</name>
    <name type="common">Asian tiger mosquito</name>
    <name type="synonym">Stegomyia albopicta</name>
    <dbReference type="NCBI Taxonomy" id="7160"/>
    <lineage>
        <taxon>Eukaryota</taxon>
        <taxon>Metazoa</taxon>
        <taxon>Ecdysozoa</taxon>
        <taxon>Arthropoda</taxon>
        <taxon>Hexapoda</taxon>
        <taxon>Insecta</taxon>
        <taxon>Pterygota</taxon>
        <taxon>Neoptera</taxon>
        <taxon>Endopterygota</taxon>
        <taxon>Diptera</taxon>
        <taxon>Nematocera</taxon>
        <taxon>Culicoidea</taxon>
        <taxon>Culicidae</taxon>
        <taxon>Culicinae</taxon>
        <taxon>Aedini</taxon>
        <taxon>Aedes</taxon>
        <taxon>Stegomyia</taxon>
    </lineage>
</organism>
<dbReference type="GeneID" id="115256421"/>
<name>A0ABM1YE37_AEDAL</name>
<reference evidence="3" key="1">
    <citation type="journal article" date="2015" name="Proc. Natl. Acad. Sci. U.S.A.">
        <title>Genome sequence of the Asian Tiger mosquito, Aedes albopictus, reveals insights into its biology, genetics, and evolution.</title>
        <authorList>
            <person name="Chen X.G."/>
            <person name="Jiang X."/>
            <person name="Gu J."/>
            <person name="Xu M."/>
            <person name="Wu Y."/>
            <person name="Deng Y."/>
            <person name="Zhang C."/>
            <person name="Bonizzoni M."/>
            <person name="Dermauw W."/>
            <person name="Vontas J."/>
            <person name="Armbruster P."/>
            <person name="Huang X."/>
            <person name="Yang Y."/>
            <person name="Zhang H."/>
            <person name="He W."/>
            <person name="Peng H."/>
            <person name="Liu Y."/>
            <person name="Wu K."/>
            <person name="Chen J."/>
            <person name="Lirakis M."/>
            <person name="Topalis P."/>
            <person name="Van Leeuwen T."/>
            <person name="Hall A.B."/>
            <person name="Jiang X."/>
            <person name="Thorpe C."/>
            <person name="Mueller R.L."/>
            <person name="Sun C."/>
            <person name="Waterhouse R.M."/>
            <person name="Yan G."/>
            <person name="Tu Z.J."/>
            <person name="Fang X."/>
            <person name="James A.A."/>
        </authorList>
    </citation>
    <scope>NUCLEOTIDE SEQUENCE [LARGE SCALE GENOMIC DNA]</scope>
    <source>
        <strain evidence="3">Foshan</strain>
    </source>
</reference>
<feature type="region of interest" description="Disordered" evidence="1">
    <location>
        <begin position="53"/>
        <end position="132"/>
    </location>
</feature>
<dbReference type="RefSeq" id="XP_029710797.2">
    <property type="nucleotide sequence ID" value="XM_029854937.2"/>
</dbReference>
<evidence type="ECO:0000313" key="3">
    <source>
        <dbReference type="Proteomes" id="UP000069940"/>
    </source>
</evidence>